<dbReference type="Proteomes" id="UP000185687">
    <property type="component" value="Unassembled WGS sequence"/>
</dbReference>
<reference evidence="1 4" key="1">
    <citation type="submission" date="2017-01" db="EMBL/GenBank/DDBJ databases">
        <title>Complete genome sequence of Haloterrigena daqingensis type strain (JX313T).</title>
        <authorList>
            <person name="Shuang W."/>
        </authorList>
    </citation>
    <scope>NUCLEOTIDE SEQUENCE [LARGE SCALE GENOMIC DNA]</scope>
    <source>
        <strain evidence="4">JX313</strain>
        <strain evidence="1">JX313T</strain>
        <plasmid evidence="4">Plasmid unnamed2</plasmid>
        <plasmid evidence="1">unnamed2</plasmid>
    </source>
</reference>
<dbReference type="GO" id="GO:0030246">
    <property type="term" value="F:carbohydrate binding"/>
    <property type="evidence" value="ECO:0007669"/>
    <property type="project" value="UniProtKB-KW"/>
</dbReference>
<dbReference type="InterPro" id="IPR013320">
    <property type="entry name" value="ConA-like_dom_sf"/>
</dbReference>
<dbReference type="GeneID" id="30957825"/>
<evidence type="ECO:0000313" key="2">
    <source>
        <dbReference type="EMBL" id="SIS05165.1"/>
    </source>
</evidence>
<gene>
    <name evidence="1" type="ORF">BB347_17740</name>
    <name evidence="2" type="ORF">SAMN05421809_3554</name>
</gene>
<accession>A0A1N7FY33</accession>
<evidence type="ECO:0000313" key="3">
    <source>
        <dbReference type="Proteomes" id="UP000185687"/>
    </source>
</evidence>
<evidence type="ECO:0000313" key="4">
    <source>
        <dbReference type="Proteomes" id="UP000187321"/>
    </source>
</evidence>
<dbReference type="EMBL" id="FTNP01000008">
    <property type="protein sequence ID" value="SIS05165.1"/>
    <property type="molecule type" value="Genomic_DNA"/>
</dbReference>
<geneLocation type="plasmid" evidence="1">
    <name>unnamed2</name>
</geneLocation>
<dbReference type="KEGG" id="hda:BB347_17740"/>
<reference evidence="2 3" key="2">
    <citation type="submission" date="2017-01" db="EMBL/GenBank/DDBJ databases">
        <authorList>
            <person name="Mah S.A."/>
            <person name="Swanson W.J."/>
            <person name="Moy G.W."/>
            <person name="Vacquier V.D."/>
        </authorList>
    </citation>
    <scope>NUCLEOTIDE SEQUENCE [LARGE SCALE GENOMIC DNA]</scope>
    <source>
        <strain evidence="2 3">CGMCC 1.8909</strain>
    </source>
</reference>
<dbReference type="Pfam" id="PF13385">
    <property type="entry name" value="Laminin_G_3"/>
    <property type="match status" value="1"/>
</dbReference>
<dbReference type="AlphaFoldDB" id="A0A1N7FY33"/>
<keyword evidence="2" id="KW-0430">Lectin</keyword>
<keyword evidence="3" id="KW-1185">Reference proteome</keyword>
<sequence length="254" mass="27984">MNEIELDESVWNDSETVEDVEISDQKLALKEPEEPDDFDDVIHHWEFGDGEGNTATNSTGDDDAELEGVEWVSGDWVGGYALENSGNDYVNLGAQDVGSALDDEFTLAFTVESSDSSNRLLGVSDSSRHDLLVEASGDLRFMMEDSGSSRLRIETSDHPFDGDPHRCVFVKDGNSADDMSIYIDGEEVSTSIDSDENFGSPVEWDEDLYLFAENEGGANDHWEGIIDNLIIADSAPNSEEIESDYADQPWSDSD</sequence>
<proteinExistence type="predicted"/>
<protein>
    <submittedName>
        <fullName evidence="2">Concanavalin A-like lectin/glucanases superfamily protein</fullName>
    </submittedName>
</protein>
<organism evidence="2 3">
    <name type="scientific">Natronorubrum daqingense</name>
    <dbReference type="NCBI Taxonomy" id="588898"/>
    <lineage>
        <taxon>Archaea</taxon>
        <taxon>Methanobacteriati</taxon>
        <taxon>Methanobacteriota</taxon>
        <taxon>Stenosarchaea group</taxon>
        <taxon>Halobacteria</taxon>
        <taxon>Halobacteriales</taxon>
        <taxon>Natrialbaceae</taxon>
        <taxon>Natronorubrum</taxon>
    </lineage>
</organism>
<dbReference type="RefSeq" id="WP_076583950.1">
    <property type="nucleotide sequence ID" value="NZ_CP019329.1"/>
</dbReference>
<dbReference type="SUPFAM" id="SSF49899">
    <property type="entry name" value="Concanavalin A-like lectins/glucanases"/>
    <property type="match status" value="1"/>
</dbReference>
<dbReference type="Gene3D" id="2.60.120.200">
    <property type="match status" value="1"/>
</dbReference>
<dbReference type="Proteomes" id="UP000187321">
    <property type="component" value="Plasmid unnamed2"/>
</dbReference>
<keyword evidence="1" id="KW-0614">Plasmid</keyword>
<dbReference type="EMBL" id="CP019329">
    <property type="protein sequence ID" value="APX98548.1"/>
    <property type="molecule type" value="Genomic_DNA"/>
</dbReference>
<name>A0A1N7FY33_9EURY</name>
<evidence type="ECO:0000313" key="1">
    <source>
        <dbReference type="EMBL" id="APX98548.1"/>
    </source>
</evidence>